<dbReference type="InterPro" id="IPR011050">
    <property type="entry name" value="Pectin_lyase_fold/virulence"/>
</dbReference>
<dbReference type="Gene3D" id="2.60.40.1190">
    <property type="match status" value="1"/>
</dbReference>
<evidence type="ECO:0000256" key="1">
    <source>
        <dbReference type="ARBA" id="ARBA00008834"/>
    </source>
</evidence>
<organism evidence="7 8">
    <name type="scientific">Dinghuibacter silviterrae</name>
    <dbReference type="NCBI Taxonomy" id="1539049"/>
    <lineage>
        <taxon>Bacteria</taxon>
        <taxon>Pseudomonadati</taxon>
        <taxon>Bacteroidota</taxon>
        <taxon>Chitinophagia</taxon>
        <taxon>Chitinophagales</taxon>
        <taxon>Chitinophagaceae</taxon>
        <taxon>Dinghuibacter</taxon>
    </lineage>
</organism>
<keyword evidence="8" id="KW-1185">Reference proteome</keyword>
<dbReference type="InterPro" id="IPR013830">
    <property type="entry name" value="SGNH_hydro"/>
</dbReference>
<evidence type="ECO:0000259" key="6">
    <source>
        <dbReference type="Pfam" id="PF13472"/>
    </source>
</evidence>
<dbReference type="InterPro" id="IPR006626">
    <property type="entry name" value="PbH1"/>
</dbReference>
<evidence type="ECO:0000256" key="4">
    <source>
        <dbReference type="RuleBase" id="RU361169"/>
    </source>
</evidence>
<reference evidence="7 8" key="1">
    <citation type="submission" date="2019-03" db="EMBL/GenBank/DDBJ databases">
        <title>Genomic Encyclopedia of Type Strains, Phase IV (KMG-IV): sequencing the most valuable type-strain genomes for metagenomic binning, comparative biology and taxonomic classification.</title>
        <authorList>
            <person name="Goeker M."/>
        </authorList>
    </citation>
    <scope>NUCLEOTIDE SEQUENCE [LARGE SCALE GENOMIC DNA]</scope>
    <source>
        <strain evidence="7 8">DSM 100059</strain>
    </source>
</reference>
<dbReference type="RefSeq" id="WP_133999789.1">
    <property type="nucleotide sequence ID" value="NZ_SODV01000002.1"/>
</dbReference>
<dbReference type="GO" id="GO:0004650">
    <property type="term" value="F:polygalacturonase activity"/>
    <property type="evidence" value="ECO:0007669"/>
    <property type="project" value="InterPro"/>
</dbReference>
<comment type="caution">
    <text evidence="7">The sequence shown here is derived from an EMBL/GenBank/DDBJ whole genome shotgun (WGS) entry which is preliminary data.</text>
</comment>
<dbReference type="Gene3D" id="3.40.50.1110">
    <property type="entry name" value="SGNH hydrolase"/>
    <property type="match status" value="1"/>
</dbReference>
<feature type="chain" id="PRO_5020952024" evidence="5">
    <location>
        <begin position="19"/>
        <end position="1699"/>
    </location>
</feature>
<dbReference type="SMART" id="SM00710">
    <property type="entry name" value="PbH1"/>
    <property type="match status" value="6"/>
</dbReference>
<keyword evidence="2 4" id="KW-0378">Hydrolase</keyword>
<protein>
    <submittedName>
        <fullName evidence="7">Polygalacturonase</fullName>
    </submittedName>
</protein>
<dbReference type="SUPFAM" id="SSF52266">
    <property type="entry name" value="SGNH hydrolase"/>
    <property type="match status" value="1"/>
</dbReference>
<gene>
    <name evidence="7" type="ORF">EDB95_5330</name>
</gene>
<comment type="similarity">
    <text evidence="1 4">Belongs to the glycosyl hydrolase 28 family.</text>
</comment>
<sequence length="1699" mass="187824">MRRLGLCLLVFFRVACFAQMVPPEKWVNYETVFGVSVGWRHYDYDAFMVRSSVPAGVLWPGEQPRVTIRVVNHTGGRLQRVGRLSVIRYGTRGRLNDIWRPSVVGLDSSIATVSVDVPAGGYVDVGVCPFIPALFGGYALVMDLGPYGRRLVTSLVRTFRADARRLQFPKQSLDDMGAGFLHRVGVQAIRMSVDYTPTTAPSYDSLMKALGRRLAEYRSKNITVLLMFGAGTAPMPLGISRPFLDSNGALLKTKQDFAWLPSADHDFREFVRRLCIQWGWPAGPVTAVSLWNEPWEGMSISGWQADIPRYREIYRAMADAVLLARREGARVLIGGGDSNSNAWDKLFADGKMTFLPVFDFCSIHYQGIESPALYPEWVHRRSPNGRVKIWDTESWVGNTDDRIGLVVATDRSAGYDRSMGIYAGYMRTGGPSDSAACTWSPAAAVGAVQHFIGERDFKELLFKGGLPWVMLFDGYRHDPDDGTAVVCGDIGQLFGRDHVLYRGVQLAHGTMTIPALPSFRLYDFYGNIIPPLHGKLMIPLNSQGYYLRGAHDRLIAALRNARIEGYSPVEIVARDMTARPPSVLSLQLRNVLNRPVQGRLSVELQGLAIHSWIRLRPHEARIIPVHVPGSSPDNRYHLSVRFDGGVDGVASHEEDMHVNLITRRHITVDGRLDDWEGVLPQQVRSSDSGGISLTETAWYPFKNFDTRSGGFATGYFAYDDRYFYFAAKVADSTPHPGTYRFANRPDSTFFYPDTAYDMQGSLETKEGNGYWENGEHSNSFGVDLVLPRPMQVAFYLPNIKVYGVAMECFDSTGRLLFDRRIDKLWNGVYEVCNLSGRVRVVFHSFGWWYTAKLGGVFFDTASGREGFVKEDFDTARVYGSLRLPPGVTLRPIQQNRLTPLVWPAGVRHFTYRKNPVTPDNSGLGYMFDNVLLAFNALPIGQDGMLANPPGTMPRYTGYKCTDYEYALNPVAPQYGGGTEIWRLLKPGLNRKHFFPRQPKSPGEGPVGDGKLVIRREGNTLITECALPWSEIPDVHKAMVEGRTVKLSFRVNDNGAPGACMELAKDRSVSKVNARAFHPDWKTHWANEVAFGFEKPAAAGATAAIQRWIDNCALRGGGVVRVTPGKYIIGTLFLKDNVELHLDSGAVLLGSTHLEDYTQPALIYAENATGVAITGKGAIDGRGGDPVFQKGDNGPGRPRLIYFVRCRDVRIKDVTLRNSPFWVQYYSGCDSVAIQGIKVYSHCNWNNDGLDIDSRHVTVSDCTIDSDDDALCLKSERPDTACAYVRVSHCRLASNCNAIKLGTASRGGFQHIFISDCTVRAASSDPIRHWKRRFYGISAERTVLAGIAIETVDGGATEDVNVSNIRMDDVQTPIFIRLGHRSGEGTLQDVTISHVVATARSLMTSSITGLPGAPVDIVRLNDITINGPGGGTDSQAHAPVPERGDGYPENRIFGYTLPASGLYVRHVRGLSISGLTLATALPDRRPPVVLTDVDTVTTLVPVVQSRDASYNWQSRHEAVLALNKTSPPVDVILGNSIVHYWGGMPAGPVSRGSDSWPQDARNLGFGWDRIENVLWRVLHGELDGYSAKNVLIMIGTNNLAVNTDDEIVAGLTHLVRVVRERQPRAAILLAGILPRRGMEARIARLNQQISRIPGVTYIDPGRHLLSADGKIEEALFVDGLHPNAEGYRKLGVILPLPKLL</sequence>
<feature type="signal peptide" evidence="5">
    <location>
        <begin position="1"/>
        <end position="18"/>
    </location>
</feature>
<dbReference type="SUPFAM" id="SSF49344">
    <property type="entry name" value="CBD9-like"/>
    <property type="match status" value="1"/>
</dbReference>
<proteinExistence type="inferred from homology"/>
<dbReference type="InterPro" id="IPR036514">
    <property type="entry name" value="SGNH_hydro_sf"/>
</dbReference>
<dbReference type="Pfam" id="PF00295">
    <property type="entry name" value="Glyco_hydro_28"/>
    <property type="match status" value="1"/>
</dbReference>
<evidence type="ECO:0000313" key="8">
    <source>
        <dbReference type="Proteomes" id="UP000294498"/>
    </source>
</evidence>
<dbReference type="PANTHER" id="PTHR31339">
    <property type="entry name" value="PECTIN LYASE-RELATED"/>
    <property type="match status" value="1"/>
</dbReference>
<dbReference type="InterPro" id="IPR051801">
    <property type="entry name" value="GH28_Enzymes"/>
</dbReference>
<dbReference type="OrthoDB" id="777902at2"/>
<dbReference type="SUPFAM" id="SSF51126">
    <property type="entry name" value="Pectin lyase-like"/>
    <property type="match status" value="1"/>
</dbReference>
<evidence type="ECO:0000256" key="3">
    <source>
        <dbReference type="ARBA" id="ARBA00023295"/>
    </source>
</evidence>
<dbReference type="EMBL" id="SODV01000002">
    <property type="protein sequence ID" value="TDW97480.1"/>
    <property type="molecule type" value="Genomic_DNA"/>
</dbReference>
<dbReference type="SUPFAM" id="SSF51445">
    <property type="entry name" value="(Trans)glycosidases"/>
    <property type="match status" value="1"/>
</dbReference>
<evidence type="ECO:0000313" key="7">
    <source>
        <dbReference type="EMBL" id="TDW97480.1"/>
    </source>
</evidence>
<accession>A0A4R8DKE4</accession>
<dbReference type="Gene3D" id="3.20.20.80">
    <property type="entry name" value="Glycosidases"/>
    <property type="match status" value="1"/>
</dbReference>
<dbReference type="GO" id="GO:0005975">
    <property type="term" value="P:carbohydrate metabolic process"/>
    <property type="evidence" value="ECO:0007669"/>
    <property type="project" value="InterPro"/>
</dbReference>
<name>A0A4R8DKE4_9BACT</name>
<dbReference type="Pfam" id="PF13472">
    <property type="entry name" value="Lipase_GDSL_2"/>
    <property type="match status" value="1"/>
</dbReference>
<dbReference type="Proteomes" id="UP000294498">
    <property type="component" value="Unassembled WGS sequence"/>
</dbReference>
<keyword evidence="3 4" id="KW-0326">Glycosidase</keyword>
<evidence type="ECO:0000256" key="5">
    <source>
        <dbReference type="SAM" id="SignalP"/>
    </source>
</evidence>
<dbReference type="InterPro" id="IPR000743">
    <property type="entry name" value="Glyco_hydro_28"/>
</dbReference>
<dbReference type="GO" id="GO:0016788">
    <property type="term" value="F:hydrolase activity, acting on ester bonds"/>
    <property type="evidence" value="ECO:0007669"/>
    <property type="project" value="UniProtKB-ARBA"/>
</dbReference>
<evidence type="ECO:0000256" key="2">
    <source>
        <dbReference type="ARBA" id="ARBA00022801"/>
    </source>
</evidence>
<dbReference type="Gene3D" id="2.160.20.10">
    <property type="entry name" value="Single-stranded right-handed beta-helix, Pectin lyase-like"/>
    <property type="match status" value="1"/>
</dbReference>
<keyword evidence="5" id="KW-0732">Signal</keyword>
<feature type="domain" description="SGNH hydrolase-type esterase" evidence="6">
    <location>
        <begin position="1532"/>
        <end position="1687"/>
    </location>
</feature>
<dbReference type="InterPro" id="IPR012334">
    <property type="entry name" value="Pectin_lyas_fold"/>
</dbReference>
<dbReference type="PANTHER" id="PTHR31339:SF9">
    <property type="entry name" value="PLASMIN AND FIBRONECTIN-BINDING PROTEIN A"/>
    <property type="match status" value="1"/>
</dbReference>
<dbReference type="InterPro" id="IPR017853">
    <property type="entry name" value="GH"/>
</dbReference>